<dbReference type="InterPro" id="IPR010995">
    <property type="entry name" value="DNA_repair_Rad51/TF_NusA_a-hlx"/>
</dbReference>
<gene>
    <name evidence="1" type="ORF">MERR_LOCUS44333</name>
</gene>
<comment type="caution">
    <text evidence="1">The sequence shown here is derived from an EMBL/GenBank/DDBJ whole genome shotgun (WGS) entry which is preliminary data.</text>
</comment>
<protein>
    <recommendedName>
        <fullName evidence="3">DNA recombination and repair protein Rad51-like C-terminal domain-containing protein</fullName>
    </recommendedName>
</protein>
<dbReference type="EMBL" id="CACVBM020001673">
    <property type="protein sequence ID" value="CAA7057097.1"/>
    <property type="molecule type" value="Genomic_DNA"/>
</dbReference>
<sequence length="169" mass="18874">MQLVEQDEIPIKTLIDQGIDAEDVKKLEDAGIYTCNRLIYLTKKYLTGVTGLSEAKVDEIWEAAEKKMGIPILTKNQMKKEQASAALIWDESGSGEAMIISHMIAQVNSVKKDMLKLTMGVRSDSELDFVASAIHNLATSASQFLACRKATFPDEYTRDEQVKLVLFQE</sequence>
<reference evidence="1" key="1">
    <citation type="submission" date="2020-01" db="EMBL/GenBank/DDBJ databases">
        <authorList>
            <person name="Mishra B."/>
        </authorList>
    </citation>
    <scope>NUCLEOTIDE SEQUENCE [LARGE SCALE GENOMIC DNA]</scope>
</reference>
<evidence type="ECO:0008006" key="3">
    <source>
        <dbReference type="Google" id="ProtNLM"/>
    </source>
</evidence>
<accession>A0A6D2L7E7</accession>
<dbReference type="SUPFAM" id="SSF47794">
    <property type="entry name" value="Rad51 N-terminal domain-like"/>
    <property type="match status" value="1"/>
</dbReference>
<evidence type="ECO:0000313" key="1">
    <source>
        <dbReference type="EMBL" id="CAA7057097.1"/>
    </source>
</evidence>
<proteinExistence type="predicted"/>
<dbReference type="OrthoDB" id="2019646at2759"/>
<dbReference type="Gene3D" id="1.10.150.20">
    <property type="entry name" value="5' to 3' exonuclease, C-terminal subdomain"/>
    <property type="match status" value="1"/>
</dbReference>
<organism evidence="1 2">
    <name type="scientific">Microthlaspi erraticum</name>
    <dbReference type="NCBI Taxonomy" id="1685480"/>
    <lineage>
        <taxon>Eukaryota</taxon>
        <taxon>Viridiplantae</taxon>
        <taxon>Streptophyta</taxon>
        <taxon>Embryophyta</taxon>
        <taxon>Tracheophyta</taxon>
        <taxon>Spermatophyta</taxon>
        <taxon>Magnoliopsida</taxon>
        <taxon>eudicotyledons</taxon>
        <taxon>Gunneridae</taxon>
        <taxon>Pentapetalae</taxon>
        <taxon>rosids</taxon>
        <taxon>malvids</taxon>
        <taxon>Brassicales</taxon>
        <taxon>Brassicaceae</taxon>
        <taxon>Coluteocarpeae</taxon>
        <taxon>Microthlaspi</taxon>
    </lineage>
</organism>
<dbReference type="AlphaFoldDB" id="A0A6D2L7E7"/>
<keyword evidence="2" id="KW-1185">Reference proteome</keyword>
<dbReference type="Proteomes" id="UP000467841">
    <property type="component" value="Unassembled WGS sequence"/>
</dbReference>
<name>A0A6D2L7E7_9BRAS</name>
<evidence type="ECO:0000313" key="2">
    <source>
        <dbReference type="Proteomes" id="UP000467841"/>
    </source>
</evidence>
<dbReference type="GO" id="GO:0000166">
    <property type="term" value="F:nucleotide binding"/>
    <property type="evidence" value="ECO:0007669"/>
    <property type="project" value="InterPro"/>
</dbReference>